<feature type="region of interest" description="Disordered" evidence="13">
    <location>
        <begin position="410"/>
        <end position="437"/>
    </location>
</feature>
<keyword evidence="11" id="KW-1208">Phospholipid metabolism</keyword>
<keyword evidence="4" id="KW-0444">Lipid biosynthesis</keyword>
<evidence type="ECO:0000256" key="8">
    <source>
        <dbReference type="ARBA" id="ARBA00023098"/>
    </source>
</evidence>
<feature type="transmembrane region" description="Helical" evidence="14">
    <location>
        <begin position="62"/>
        <end position="83"/>
    </location>
</feature>
<organism evidence="15 16">
    <name type="scientific">Sphagnum jensenii</name>
    <dbReference type="NCBI Taxonomy" id="128206"/>
    <lineage>
        <taxon>Eukaryota</taxon>
        <taxon>Viridiplantae</taxon>
        <taxon>Streptophyta</taxon>
        <taxon>Embryophyta</taxon>
        <taxon>Bryophyta</taxon>
        <taxon>Sphagnophytina</taxon>
        <taxon>Sphagnopsida</taxon>
        <taxon>Sphagnales</taxon>
        <taxon>Sphagnaceae</taxon>
        <taxon>Sphagnum</taxon>
    </lineage>
</organism>
<evidence type="ECO:0000256" key="13">
    <source>
        <dbReference type="SAM" id="MobiDB-lite"/>
    </source>
</evidence>
<feature type="compositionally biased region" description="Basic and acidic residues" evidence="13">
    <location>
        <begin position="1"/>
        <end position="18"/>
    </location>
</feature>
<dbReference type="PANTHER" id="PTHR31201:SF1">
    <property type="entry name" value="GLYCEROPHOSPHOCHOLINE ACYLTRANSFERASE 1"/>
    <property type="match status" value="1"/>
</dbReference>
<feature type="transmembrane region" description="Helical" evidence="14">
    <location>
        <begin position="172"/>
        <end position="191"/>
    </location>
</feature>
<protein>
    <recommendedName>
        <fullName evidence="3">Glycerophosphocholine acyltransferase 1</fullName>
    </recommendedName>
</protein>
<sequence>MAPHNVDRNGEAGEHWQQKELGQQGMGRKGSRSPPKVVLQTKEMITKQAGKIAKRADEHEAFITKVTYSMGVASFGTFCFWLGSRPDDIPYLYCLFFITIAPLRWIYYRIKKWHYYLLDFCYYANAIFVTCLLFFPNNDKLFLVCFSFAEGPLAWALIVWRCSLVFSSIDKIVGVLIHLLPGIVFFIIRWWDPQTFSPHSPDETGPWPAWPLLESNRSLWIWLFVVPLFVYSVWQMIYYLVVNVLRRQRILGDPEVMTSYKELSRKASRANNIWWRLCGLMGDKRRVLMYVVLQAIFTVLTMALTVPMFKSYHLHIFFECFKVSAAVWNGGNFFFDVMPRKLDAKKKRKFAPTPAGNGSNQALANGNSNGATAENPIDLSSHIKFEQSPEGLELEEPRWCTNCMRTNSPNLSDKNGARKAMGEQENEVKKDSTVQEEPAKNLVNVPWLRRKAGACSEEMESPQATIEHIDHLVCAS</sequence>
<evidence type="ECO:0000256" key="9">
    <source>
        <dbReference type="ARBA" id="ARBA00023136"/>
    </source>
</evidence>
<evidence type="ECO:0000256" key="14">
    <source>
        <dbReference type="SAM" id="Phobius"/>
    </source>
</evidence>
<evidence type="ECO:0000256" key="1">
    <source>
        <dbReference type="ARBA" id="ARBA00004141"/>
    </source>
</evidence>
<evidence type="ECO:0000256" key="7">
    <source>
        <dbReference type="ARBA" id="ARBA00022989"/>
    </source>
</evidence>
<keyword evidence="5" id="KW-0808">Transferase</keyword>
<feature type="region of interest" description="Disordered" evidence="13">
    <location>
        <begin position="348"/>
        <end position="371"/>
    </location>
</feature>
<dbReference type="Pfam" id="PF10998">
    <property type="entry name" value="DUF2838"/>
    <property type="match status" value="1"/>
</dbReference>
<dbReference type="Proteomes" id="UP001497444">
    <property type="component" value="Chromosome 7"/>
</dbReference>
<dbReference type="EMBL" id="OZ020102">
    <property type="protein sequence ID" value="CAK9275977.1"/>
    <property type="molecule type" value="Genomic_DNA"/>
</dbReference>
<feature type="transmembrane region" description="Helical" evidence="14">
    <location>
        <begin position="115"/>
        <end position="135"/>
    </location>
</feature>
<comment type="subcellular location">
    <subcellularLocation>
        <location evidence="1">Membrane</location>
        <topology evidence="1">Multi-pass membrane protein</topology>
    </subcellularLocation>
</comment>
<keyword evidence="6 14" id="KW-0812">Transmembrane</keyword>
<keyword evidence="12" id="KW-0012">Acyltransferase</keyword>
<feature type="region of interest" description="Disordered" evidence="13">
    <location>
        <begin position="1"/>
        <end position="37"/>
    </location>
</feature>
<reference evidence="15" key="1">
    <citation type="submission" date="2024-02" db="EMBL/GenBank/DDBJ databases">
        <authorList>
            <consortium name="ELIXIR-Norway"/>
            <consortium name="Elixir Norway"/>
        </authorList>
    </citation>
    <scope>NUCLEOTIDE SEQUENCE</scope>
</reference>
<evidence type="ECO:0000256" key="12">
    <source>
        <dbReference type="ARBA" id="ARBA00023315"/>
    </source>
</evidence>
<feature type="transmembrane region" description="Helical" evidence="14">
    <location>
        <begin position="287"/>
        <end position="309"/>
    </location>
</feature>
<evidence type="ECO:0000256" key="4">
    <source>
        <dbReference type="ARBA" id="ARBA00022516"/>
    </source>
</evidence>
<feature type="transmembrane region" description="Helical" evidence="14">
    <location>
        <begin position="141"/>
        <end position="160"/>
    </location>
</feature>
<comment type="similarity">
    <text evidence="2">Belongs to the GPC1 family.</text>
</comment>
<feature type="transmembrane region" description="Helical" evidence="14">
    <location>
        <begin position="89"/>
        <end position="108"/>
    </location>
</feature>
<proteinExistence type="inferred from homology"/>
<keyword evidence="7 14" id="KW-1133">Transmembrane helix</keyword>
<evidence type="ECO:0000313" key="15">
    <source>
        <dbReference type="EMBL" id="CAK9275977.1"/>
    </source>
</evidence>
<evidence type="ECO:0000256" key="10">
    <source>
        <dbReference type="ARBA" id="ARBA00023209"/>
    </source>
</evidence>
<evidence type="ECO:0000256" key="11">
    <source>
        <dbReference type="ARBA" id="ARBA00023264"/>
    </source>
</evidence>
<dbReference type="InterPro" id="IPR036515">
    <property type="entry name" value="Transposase_17_sf"/>
</dbReference>
<evidence type="ECO:0000256" key="6">
    <source>
        <dbReference type="ARBA" id="ARBA00022692"/>
    </source>
</evidence>
<keyword evidence="9 14" id="KW-0472">Membrane</keyword>
<evidence type="ECO:0000256" key="2">
    <source>
        <dbReference type="ARBA" id="ARBA00006675"/>
    </source>
</evidence>
<accession>A0ABP0XA28</accession>
<keyword evidence="8" id="KW-0443">Lipid metabolism</keyword>
<dbReference type="InterPro" id="IPR021261">
    <property type="entry name" value="GPCAT"/>
</dbReference>
<keyword evidence="10" id="KW-0594">Phospholipid biosynthesis</keyword>
<evidence type="ECO:0000256" key="5">
    <source>
        <dbReference type="ARBA" id="ARBA00022679"/>
    </source>
</evidence>
<feature type="transmembrane region" description="Helical" evidence="14">
    <location>
        <begin position="219"/>
        <end position="241"/>
    </location>
</feature>
<gene>
    <name evidence="15" type="ORF">CSSPJE1EN1_LOCUS21455</name>
</gene>
<feature type="compositionally biased region" description="Polar residues" evidence="13">
    <location>
        <begin position="356"/>
        <end position="371"/>
    </location>
</feature>
<keyword evidence="16" id="KW-1185">Reference proteome</keyword>
<dbReference type="SUPFAM" id="SSF143422">
    <property type="entry name" value="Transposase IS200-like"/>
    <property type="match status" value="1"/>
</dbReference>
<feature type="compositionally biased region" description="Basic and acidic residues" evidence="13">
    <location>
        <begin position="420"/>
        <end position="437"/>
    </location>
</feature>
<evidence type="ECO:0000256" key="3">
    <source>
        <dbReference type="ARBA" id="ARBA00019082"/>
    </source>
</evidence>
<dbReference type="PANTHER" id="PTHR31201">
    <property type="entry name" value="OS01G0585100 PROTEIN"/>
    <property type="match status" value="1"/>
</dbReference>
<name>A0ABP0XA28_9BRYO</name>
<evidence type="ECO:0000313" key="16">
    <source>
        <dbReference type="Proteomes" id="UP001497444"/>
    </source>
</evidence>